<proteinExistence type="predicted"/>
<feature type="repeat" description="WD" evidence="3">
    <location>
        <begin position="1014"/>
        <end position="1048"/>
    </location>
</feature>
<dbReference type="PANTHER" id="PTHR19848">
    <property type="entry name" value="WD40 REPEAT PROTEIN"/>
    <property type="match status" value="1"/>
</dbReference>
<organism evidence="5 6">
    <name type="scientific">Orbilia ellipsospora</name>
    <dbReference type="NCBI Taxonomy" id="2528407"/>
    <lineage>
        <taxon>Eukaryota</taxon>
        <taxon>Fungi</taxon>
        <taxon>Dikarya</taxon>
        <taxon>Ascomycota</taxon>
        <taxon>Pezizomycotina</taxon>
        <taxon>Orbiliomycetes</taxon>
        <taxon>Orbiliales</taxon>
        <taxon>Orbiliaceae</taxon>
        <taxon>Orbilia</taxon>
    </lineage>
</organism>
<feature type="region of interest" description="Disordered" evidence="4">
    <location>
        <begin position="570"/>
        <end position="740"/>
    </location>
</feature>
<evidence type="ECO:0008006" key="7">
    <source>
        <dbReference type="Google" id="ProtNLM"/>
    </source>
</evidence>
<feature type="repeat" description="WD" evidence="3">
    <location>
        <begin position="821"/>
        <end position="855"/>
    </location>
</feature>
<gene>
    <name evidence="5" type="ORF">TWF694_004624</name>
</gene>
<dbReference type="InterPro" id="IPR015943">
    <property type="entry name" value="WD40/YVTN_repeat-like_dom_sf"/>
</dbReference>
<feature type="repeat" description="WD" evidence="3">
    <location>
        <begin position="961"/>
        <end position="992"/>
    </location>
</feature>
<feature type="repeat" description="WD" evidence="3">
    <location>
        <begin position="856"/>
        <end position="897"/>
    </location>
</feature>
<feature type="compositionally biased region" description="Acidic residues" evidence="4">
    <location>
        <begin position="614"/>
        <end position="627"/>
    </location>
</feature>
<dbReference type="PROSITE" id="PS50294">
    <property type="entry name" value="WD_REPEATS_REGION"/>
    <property type="match status" value="5"/>
</dbReference>
<dbReference type="PRINTS" id="PR00320">
    <property type="entry name" value="GPROTEINBRPT"/>
</dbReference>
<dbReference type="SUPFAM" id="SSF50978">
    <property type="entry name" value="WD40 repeat-like"/>
    <property type="match status" value="1"/>
</dbReference>
<name>A0AAV9WWU0_9PEZI</name>
<feature type="compositionally biased region" description="Acidic residues" evidence="4">
    <location>
        <begin position="1096"/>
        <end position="1130"/>
    </location>
</feature>
<dbReference type="InterPro" id="IPR020472">
    <property type="entry name" value="WD40_PAC1"/>
</dbReference>
<evidence type="ECO:0000313" key="6">
    <source>
        <dbReference type="Proteomes" id="UP001365542"/>
    </source>
</evidence>
<dbReference type="InterPro" id="IPR036322">
    <property type="entry name" value="WD40_repeat_dom_sf"/>
</dbReference>
<keyword evidence="2" id="KW-0677">Repeat</keyword>
<dbReference type="InterPro" id="IPR001680">
    <property type="entry name" value="WD40_rpt"/>
</dbReference>
<sequence length="1144" mass="126873">MSELQPVYVAAKKCQEKLAECLEIPHLMQNGWAESRLVDFNLWVAGAGVFAKERLSLDMRLSTKLEIRNAIVSLLVLLRMFIENCLGQARSHDEIHDQPITTEQSNIKNPDGDDAYEISASRLYSKEIEARKDVEVTLNQIVRLTVAIRKAGSDARLKRADRSFDLASPKIQDLKEFLELIIHPRGFKKEGQLTPIQLRLIEANLRRWHRFDYAKLHSKKLARRDTALRGLPGSLASILHDGSTFNPKPEGSFDITRREGATAVALKNVVPQVEYTIPLTATTAASAIEGTIIISDRVRTRTSATVISRVSSKISYPRPPNVQRSNTVFKCPCCQQSLPVAYTEHSQWKKHLAGDILPYTCVFQNCDQPFQLYLTREDWEHHIKTDHGQLWKCAACEQLGKATEFSIEDALVDHLRAIHSDSVDPEEIPMFVMASLSPKTVETIDCPLCLLSSEGEEDPLEHIAHCIHDFSLNSLPLPSDSDEEEDYFDVSSRNSDLLNTPSSYSAEIDDENLIESGSDTSTVENQHEVSEVSVKNLLLHQESSEAKGISILDWTLEQVAEDLQIGISTSALDKSTEEPTTPKLRSHSSMDRTLDILGARAPDDEGSNFGAPEDNADTSDDGDDENDMGSSVLDRNRSTAQKGDDGEKGNPGSRFERSQNASPVVLQSVIPGNHHLPMPFDTVNDILEDGPTMNLADLSSQQQSQQSSAPPQTSSLPLSDSTNQPIHRPHSTTSPSIMVPQPEQRTDWSVDFNPNVPHVLSIDLVHTLEHTSVVCCVRFSHDGKYLATGCNKSAQIFDAQTGHQIALFQTESVDAEDEVYIRSVCFSPDGYYLATGSEGGQLKVWDIKKKRIVHDLRGHVEDIYSLGFSSDASYIASCGGDQTVKIWYLKNIDEAPVTFTLEQPAVSIAISPDSKFVALAFLNGYIQIWDVSCGKCVASLQASARYTNSDTDMAFAVPEDNEGHCDAVYSVTFNADGTGLISGSLDRTVKKWPISCLSTPQNFNSKPESINKTFKGHENYVLTVTQTPVVNGSWIISGSKDRTVRFWDPITCESQLVLRGHNNSVLSIASSPTGKIFATGSGDRRARIWTYRPADEQDEEGGEYEGGEYDDREYEGGEYEEGEYDEGEYDEGGYEWTKRMVAVS</sequence>
<dbReference type="AlphaFoldDB" id="A0AAV9WWU0"/>
<dbReference type="PROSITE" id="PS50082">
    <property type="entry name" value="WD_REPEATS_2"/>
    <property type="match status" value="5"/>
</dbReference>
<dbReference type="CDD" id="cd00200">
    <property type="entry name" value="WD40"/>
    <property type="match status" value="1"/>
</dbReference>
<comment type="caution">
    <text evidence="5">The sequence shown here is derived from an EMBL/GenBank/DDBJ whole genome shotgun (WGS) entry which is preliminary data.</text>
</comment>
<dbReference type="Proteomes" id="UP001365542">
    <property type="component" value="Unassembled WGS sequence"/>
</dbReference>
<evidence type="ECO:0000256" key="3">
    <source>
        <dbReference type="PROSITE-ProRule" id="PRU00221"/>
    </source>
</evidence>
<accession>A0AAV9WWU0</accession>
<dbReference type="Gene3D" id="2.130.10.10">
    <property type="entry name" value="YVTN repeat-like/Quinoprotein amine dehydrogenase"/>
    <property type="match status" value="1"/>
</dbReference>
<feature type="region of interest" description="Disordered" evidence="4">
    <location>
        <begin position="1090"/>
        <end position="1130"/>
    </location>
</feature>
<feature type="compositionally biased region" description="Basic and acidic residues" evidence="4">
    <location>
        <begin position="634"/>
        <end position="648"/>
    </location>
</feature>
<feature type="compositionally biased region" description="Polar residues" evidence="4">
    <location>
        <begin position="720"/>
        <end position="736"/>
    </location>
</feature>
<evidence type="ECO:0000256" key="4">
    <source>
        <dbReference type="SAM" id="MobiDB-lite"/>
    </source>
</evidence>
<dbReference type="EMBL" id="JAVHJO010000015">
    <property type="protein sequence ID" value="KAK6527642.1"/>
    <property type="molecule type" value="Genomic_DNA"/>
</dbReference>
<protein>
    <recommendedName>
        <fullName evidence="7">WD40 repeat-like protein</fullName>
    </recommendedName>
</protein>
<feature type="repeat" description="WD" evidence="3">
    <location>
        <begin position="1058"/>
        <end position="1099"/>
    </location>
</feature>
<reference evidence="5 6" key="1">
    <citation type="submission" date="2019-10" db="EMBL/GenBank/DDBJ databases">
        <authorList>
            <person name="Palmer J.M."/>
        </authorList>
    </citation>
    <scope>NUCLEOTIDE SEQUENCE [LARGE SCALE GENOMIC DNA]</scope>
    <source>
        <strain evidence="5 6">TWF694</strain>
    </source>
</reference>
<evidence type="ECO:0000256" key="1">
    <source>
        <dbReference type="ARBA" id="ARBA00022574"/>
    </source>
</evidence>
<dbReference type="SMART" id="SM00320">
    <property type="entry name" value="WD40"/>
    <property type="match status" value="7"/>
</dbReference>
<dbReference type="Pfam" id="PF00400">
    <property type="entry name" value="WD40"/>
    <property type="match status" value="6"/>
</dbReference>
<keyword evidence="6" id="KW-1185">Reference proteome</keyword>
<keyword evidence="1 3" id="KW-0853">WD repeat</keyword>
<evidence type="ECO:0000256" key="2">
    <source>
        <dbReference type="ARBA" id="ARBA00022737"/>
    </source>
</evidence>
<dbReference type="PANTHER" id="PTHR19848:SF8">
    <property type="entry name" value="F-BOX AND WD REPEAT DOMAIN CONTAINING 7"/>
    <property type="match status" value="1"/>
</dbReference>
<feature type="compositionally biased region" description="Low complexity" evidence="4">
    <location>
        <begin position="698"/>
        <end position="719"/>
    </location>
</feature>
<evidence type="ECO:0000313" key="5">
    <source>
        <dbReference type="EMBL" id="KAK6527642.1"/>
    </source>
</evidence>